<dbReference type="GO" id="GO:0006744">
    <property type="term" value="P:ubiquinone biosynthetic process"/>
    <property type="evidence" value="ECO:0007669"/>
    <property type="project" value="UniProtKB-UniRule"/>
</dbReference>
<evidence type="ECO:0000256" key="5">
    <source>
        <dbReference type="ARBA" id="ARBA00022946"/>
    </source>
</evidence>
<protein>
    <recommendedName>
        <fullName evidence="8">Ubiquinone biosynthesis protein</fullName>
    </recommendedName>
</protein>
<comment type="caution">
    <text evidence="10">The sequence shown here is derived from an EMBL/GenBank/DDBJ whole genome shotgun (WGS) entry which is preliminary data.</text>
</comment>
<dbReference type="Pfam" id="PF08511">
    <property type="entry name" value="COQ9"/>
    <property type="match status" value="1"/>
</dbReference>
<dbReference type="OrthoDB" id="619536at2759"/>
<dbReference type="InterPro" id="IPR013718">
    <property type="entry name" value="COQ9_C"/>
</dbReference>
<sequence>MQALPTRRVLFQATRRLSTPRNARLIQAGFHSHEHPLSQKSVSSVEDAILSAAYQHVPSHGFSCRSLSLGAQDAGYLDISPSVLSDGVFSLIRFHLVHQRLALSDTSRALFRTMEENTTVTGVGSKVAALAWARLMANKDIIHKWQEALAIMAQPSYVPASLKELAKLSDEMWYLAGDKSVDSSWYTKRASLSMVYSASELFMTNDKSPDFVDTHKFLTRRLQDVTALGGIVGALGAWTDFTANAGVNVLRSKGIRI</sequence>
<dbReference type="UniPathway" id="UPA00232"/>
<dbReference type="EMBL" id="LSBJ02000004">
    <property type="protein sequence ID" value="OAQ66638.1"/>
    <property type="molecule type" value="Genomic_DNA"/>
</dbReference>
<evidence type="ECO:0000259" key="9">
    <source>
        <dbReference type="Pfam" id="PF08511"/>
    </source>
</evidence>
<comment type="pathway">
    <text evidence="2 8">Cofactor biosynthesis; ubiquinone biosynthesis.</text>
</comment>
<evidence type="ECO:0000256" key="2">
    <source>
        <dbReference type="ARBA" id="ARBA00004749"/>
    </source>
</evidence>
<keyword evidence="10" id="KW-0830">Ubiquinone</keyword>
<keyword evidence="11" id="KW-1185">Reference proteome</keyword>
<dbReference type="GO" id="GO:0005743">
    <property type="term" value="C:mitochondrial inner membrane"/>
    <property type="evidence" value="ECO:0007669"/>
    <property type="project" value="TreeGrafter"/>
</dbReference>
<keyword evidence="6 8" id="KW-0446">Lipid-binding</keyword>
<dbReference type="Proteomes" id="UP000078397">
    <property type="component" value="Unassembled WGS sequence"/>
</dbReference>
<evidence type="ECO:0000256" key="7">
    <source>
        <dbReference type="ARBA" id="ARBA00023128"/>
    </source>
</evidence>
<dbReference type="AlphaFoldDB" id="A0A179FMX0"/>
<dbReference type="GeneID" id="28850918"/>
<dbReference type="STRING" id="1380566.A0A179FMX0"/>
<dbReference type="NCBIfam" id="TIGR02396">
    <property type="entry name" value="diverge_rpsU"/>
    <property type="match status" value="1"/>
</dbReference>
<accession>A0A179FMX0</accession>
<feature type="domain" description="COQ9 C-terminal" evidence="9">
    <location>
        <begin position="158"/>
        <end position="228"/>
    </location>
</feature>
<dbReference type="PANTHER" id="PTHR21427:SF19">
    <property type="entry name" value="UBIQUINONE BIOSYNTHESIS PROTEIN COQ9, MITOCHONDRIAL"/>
    <property type="match status" value="1"/>
</dbReference>
<keyword evidence="7 8" id="KW-0496">Mitochondrion</keyword>
<evidence type="ECO:0000313" key="11">
    <source>
        <dbReference type="Proteomes" id="UP000078397"/>
    </source>
</evidence>
<comment type="similarity">
    <text evidence="3 8">Belongs to the COQ9 family.</text>
</comment>
<name>A0A179FMX0_METCM</name>
<proteinExistence type="inferred from homology"/>
<evidence type="ECO:0000256" key="1">
    <source>
        <dbReference type="ARBA" id="ARBA00004173"/>
    </source>
</evidence>
<comment type="function">
    <text evidence="8">Membrane-associated protein that warps the membrane surface to access and bind aromatic isoprenes with high specificity, including ubiquinone (CoQ) isoprene intermediates and presents them directly to Coq7, therefore facilitating the Coq7-mediated hydroxylase step. Participates in the biosynthesis of coenzyme Q, also named ubiquinone, an essential lipid-soluble electron transporter for aerobic cellular respiration.</text>
</comment>
<dbReference type="GO" id="GO:0008289">
    <property type="term" value="F:lipid binding"/>
    <property type="evidence" value="ECO:0007669"/>
    <property type="project" value="UniProtKB-UniRule"/>
</dbReference>
<gene>
    <name evidence="10" type="ORF">VFPPC_08172</name>
</gene>
<keyword evidence="4 8" id="KW-0831">Ubiquinone biosynthesis</keyword>
<evidence type="ECO:0000313" key="10">
    <source>
        <dbReference type="EMBL" id="OAQ66638.1"/>
    </source>
</evidence>
<dbReference type="FunFam" id="1.10.357.10:FF:000004">
    <property type="entry name" value="Ubiquinone biosynthesis protein COQ9, mitochondrial"/>
    <property type="match status" value="1"/>
</dbReference>
<comment type="subcellular location">
    <subcellularLocation>
        <location evidence="1 8">Mitochondrion</location>
    </subcellularLocation>
</comment>
<evidence type="ECO:0000256" key="4">
    <source>
        <dbReference type="ARBA" id="ARBA00022688"/>
    </source>
</evidence>
<dbReference type="RefSeq" id="XP_018143725.1">
    <property type="nucleotide sequence ID" value="XM_018286924.1"/>
</dbReference>
<evidence type="ECO:0000256" key="8">
    <source>
        <dbReference type="RuleBase" id="RU366063"/>
    </source>
</evidence>
<dbReference type="InterPro" id="IPR012762">
    <property type="entry name" value="Ubiq_biosynth_COQ9"/>
</dbReference>
<evidence type="ECO:0000256" key="3">
    <source>
        <dbReference type="ARBA" id="ARBA00010766"/>
    </source>
</evidence>
<keyword evidence="5" id="KW-0809">Transit peptide</keyword>
<reference evidence="10 11" key="1">
    <citation type="journal article" date="2016" name="PLoS Pathog.">
        <title>Biosynthesis of antibiotic leucinostatins in bio-control fungus Purpureocillium lilacinum and their inhibition on phytophthora revealed by genome mining.</title>
        <authorList>
            <person name="Wang G."/>
            <person name="Liu Z."/>
            <person name="Lin R."/>
            <person name="Li E."/>
            <person name="Mao Z."/>
            <person name="Ling J."/>
            <person name="Yang Y."/>
            <person name="Yin W.B."/>
            <person name="Xie B."/>
        </authorList>
    </citation>
    <scope>NUCLEOTIDE SEQUENCE [LARGE SCALE GENOMIC DNA]</scope>
    <source>
        <strain evidence="10">170</strain>
    </source>
</reference>
<dbReference type="PANTHER" id="PTHR21427">
    <property type="entry name" value="UBIQUINONE BIOSYNTHESIS PROTEIN COQ9, MITOCHONDRIAL"/>
    <property type="match status" value="1"/>
</dbReference>
<dbReference type="KEGG" id="pchm:VFPPC_08172"/>
<dbReference type="Gene3D" id="1.10.357.10">
    <property type="entry name" value="Tetracycline Repressor, domain 2"/>
    <property type="match status" value="1"/>
</dbReference>
<organism evidence="10 11">
    <name type="scientific">Pochonia chlamydosporia 170</name>
    <dbReference type="NCBI Taxonomy" id="1380566"/>
    <lineage>
        <taxon>Eukaryota</taxon>
        <taxon>Fungi</taxon>
        <taxon>Dikarya</taxon>
        <taxon>Ascomycota</taxon>
        <taxon>Pezizomycotina</taxon>
        <taxon>Sordariomycetes</taxon>
        <taxon>Hypocreomycetidae</taxon>
        <taxon>Hypocreales</taxon>
        <taxon>Clavicipitaceae</taxon>
        <taxon>Pochonia</taxon>
    </lineage>
</organism>
<evidence type="ECO:0000256" key="6">
    <source>
        <dbReference type="ARBA" id="ARBA00023121"/>
    </source>
</evidence>